<accession>A0A1I7UYF8</accession>
<dbReference type="AlphaFoldDB" id="A0A1I7UYF8"/>
<dbReference type="WBParaSite" id="Csp11.Scaffold630.g20594.t1">
    <property type="protein sequence ID" value="Csp11.Scaffold630.g20594.t1"/>
    <property type="gene ID" value="Csp11.Scaffold630.g20594"/>
</dbReference>
<proteinExistence type="predicted"/>
<dbReference type="Proteomes" id="UP000095282">
    <property type="component" value="Unplaced"/>
</dbReference>
<organism evidence="1 2">
    <name type="scientific">Caenorhabditis tropicalis</name>
    <dbReference type="NCBI Taxonomy" id="1561998"/>
    <lineage>
        <taxon>Eukaryota</taxon>
        <taxon>Metazoa</taxon>
        <taxon>Ecdysozoa</taxon>
        <taxon>Nematoda</taxon>
        <taxon>Chromadorea</taxon>
        <taxon>Rhabditida</taxon>
        <taxon>Rhabditina</taxon>
        <taxon>Rhabditomorpha</taxon>
        <taxon>Rhabditoidea</taxon>
        <taxon>Rhabditidae</taxon>
        <taxon>Peloderinae</taxon>
        <taxon>Caenorhabditis</taxon>
    </lineage>
</organism>
<name>A0A1I7UYF8_9PELO</name>
<evidence type="ECO:0000313" key="2">
    <source>
        <dbReference type="WBParaSite" id="Csp11.Scaffold630.g20594.t1"/>
    </source>
</evidence>
<protein>
    <submittedName>
        <fullName evidence="2">Ovule protein</fullName>
    </submittedName>
</protein>
<reference evidence="2" key="1">
    <citation type="submission" date="2016-11" db="UniProtKB">
        <authorList>
            <consortium name="WormBaseParasite"/>
        </authorList>
    </citation>
    <scope>IDENTIFICATION</scope>
</reference>
<sequence>MKKLATFESCYESKIIYQKCFQIMRYKQESVTPPQNTEKTERNAANPAVVDELSMNTLLVHSFFILVQSSTLYVGFLDFG</sequence>
<keyword evidence="1" id="KW-1185">Reference proteome</keyword>
<evidence type="ECO:0000313" key="1">
    <source>
        <dbReference type="Proteomes" id="UP000095282"/>
    </source>
</evidence>